<evidence type="ECO:0000313" key="2">
    <source>
        <dbReference type="EMBL" id="CAI5732319.1"/>
    </source>
</evidence>
<comment type="caution">
    <text evidence="2">The sequence shown here is derived from an EMBL/GenBank/DDBJ whole genome shotgun (WGS) entry which is preliminary data.</text>
</comment>
<dbReference type="SUPFAM" id="SSF53098">
    <property type="entry name" value="Ribonuclease H-like"/>
    <property type="match status" value="1"/>
</dbReference>
<evidence type="ECO:0000256" key="1">
    <source>
        <dbReference type="SAM" id="MobiDB-lite"/>
    </source>
</evidence>
<protein>
    <recommendedName>
        <fullName evidence="4">BED-type domain-containing protein</fullName>
    </recommendedName>
</protein>
<dbReference type="EMBL" id="CANTFK010000888">
    <property type="protein sequence ID" value="CAI5732319.1"/>
    <property type="molecule type" value="Genomic_DNA"/>
</dbReference>
<dbReference type="AlphaFoldDB" id="A0AAV0U9I9"/>
<feature type="compositionally biased region" description="Polar residues" evidence="1">
    <location>
        <begin position="88"/>
        <end position="104"/>
    </location>
</feature>
<feature type="region of interest" description="Disordered" evidence="1">
    <location>
        <begin position="85"/>
        <end position="105"/>
    </location>
</feature>
<gene>
    <name evidence="2" type="ORF">PFR002_LOCUS6851</name>
</gene>
<evidence type="ECO:0000313" key="3">
    <source>
        <dbReference type="Proteomes" id="UP001159659"/>
    </source>
</evidence>
<dbReference type="Proteomes" id="UP001159659">
    <property type="component" value="Unassembled WGS sequence"/>
</dbReference>
<sequence length="844" mass="94097">MELEVPPLKRTGRPVHPLWTHFHRGEKRNRYHYHAFCSYCVARHGVEQVPPTRGVSAEMLRHLESCPNCPHKVLDTVKELWGQRERTTTPAKKNANGYSGSGNRLVNEEDENQVLLLDAMAVANATVDNDAAAVIASAAIPENVHVTRKRTGSETLETFTNKDTEKGPTLKSELNVTQCTKRGLIVAMDEDIMTKWRTTLLQTAVATGISLSAFQENDFQKLLQVVSPMRIHSSDERISSVGSVTFLKETAAKFARTQLERVKENMLNSRIKSGLTLSVSCWCTLDLQHLVAFTLVNLKGDAACVRVEDVGSQHTFTDNNSDDVSPLLLSLTHAIEDVLLDLNEKHICVIGIVADSATALSAAKRVCRSTRWRSLLVVPCMFGVLTSLVGGVLTHDVYRDAVGQLVELAAYFTNSRLQALLRSISGDNDARIPLPTKYHWFSLVACLTKILQYSDAITVLCTNQDDRGSVLAPSALRELVLGNNCQIWKTLRGLDMLLAPLREAYNIMFQSKAEVGENNSACDNNDEYTATVQGGLTLAHVMYQFGRMSQQYAALAEPAELNSLSSSNDDEIEVVARRLHELLDTMWQRYDLPTMVLAYVFDFHMESERLDLSNSALQWKAVSSYFQLYFQRWFCQPQENQAQLRSGSTVVAPISSNKAEAILNAYQLRQFPFDAATTSDHTDMASFYSFVSDSHPEICALCCRIYGVVLACADLRRVVRGIGFVPSVAQTTDRPKQVELLLHVGYATSVKKTRHPSGDVNLLSELIPASHPEELLCSHQDWKAFSTDWKQFLDDELAVDELEQLQTHDSIGSHQDKNDEAIKLSLNQLFFEVLPPLPGGNFIS</sequence>
<organism evidence="2 3">
    <name type="scientific">Peronospora farinosa</name>
    <dbReference type="NCBI Taxonomy" id="134698"/>
    <lineage>
        <taxon>Eukaryota</taxon>
        <taxon>Sar</taxon>
        <taxon>Stramenopiles</taxon>
        <taxon>Oomycota</taxon>
        <taxon>Peronosporomycetes</taxon>
        <taxon>Peronosporales</taxon>
        <taxon>Peronosporaceae</taxon>
        <taxon>Peronospora</taxon>
    </lineage>
</organism>
<reference evidence="2" key="1">
    <citation type="submission" date="2022-12" db="EMBL/GenBank/DDBJ databases">
        <authorList>
            <person name="Webb A."/>
        </authorList>
    </citation>
    <scope>NUCLEOTIDE SEQUENCE</scope>
    <source>
        <strain evidence="2">Pf2</strain>
    </source>
</reference>
<proteinExistence type="predicted"/>
<dbReference type="InterPro" id="IPR012337">
    <property type="entry name" value="RNaseH-like_sf"/>
</dbReference>
<accession>A0AAV0U9I9</accession>
<evidence type="ECO:0008006" key="4">
    <source>
        <dbReference type="Google" id="ProtNLM"/>
    </source>
</evidence>
<name>A0AAV0U9I9_9STRA</name>